<sequence length="145" mass="15728">MPTQIADITHAIQLAVAPVFLLTAIATLINVLSGRLSRIVDRRRVLNGRLASGAPNEPVADDIEELALIDKRGRLIYHAMFFAVLSALLVCLVVAVAFLGAMAEFGVAKSVAALFVLAMLSMIGALSLFLREVFLVVKARSQRWR</sequence>
<feature type="transmembrane region" description="Helical" evidence="1">
    <location>
        <begin position="75"/>
        <end position="99"/>
    </location>
</feature>
<keyword evidence="1" id="KW-1133">Transmembrane helix</keyword>
<protein>
    <submittedName>
        <fullName evidence="2">DUF2721 domain-containing protein</fullName>
    </submittedName>
</protein>
<dbReference type="Proteomes" id="UP001595974">
    <property type="component" value="Unassembled WGS sequence"/>
</dbReference>
<gene>
    <name evidence="2" type="ORF">ACFPTN_14140</name>
</gene>
<dbReference type="EMBL" id="JBHSOG010000051">
    <property type="protein sequence ID" value="MFC5770519.1"/>
    <property type="molecule type" value="Genomic_DNA"/>
</dbReference>
<feature type="transmembrane region" description="Helical" evidence="1">
    <location>
        <begin position="111"/>
        <end position="137"/>
    </location>
</feature>
<dbReference type="InterPro" id="IPR021279">
    <property type="entry name" value="DUF2721"/>
</dbReference>
<accession>A0ABW1AU14</accession>
<proteinExistence type="predicted"/>
<reference evidence="3" key="1">
    <citation type="journal article" date="2019" name="Int. J. Syst. Evol. Microbiol.">
        <title>The Global Catalogue of Microorganisms (GCM) 10K type strain sequencing project: providing services to taxonomists for standard genome sequencing and annotation.</title>
        <authorList>
            <consortium name="The Broad Institute Genomics Platform"/>
            <consortium name="The Broad Institute Genome Sequencing Center for Infectious Disease"/>
            <person name="Wu L."/>
            <person name="Ma J."/>
        </authorList>
    </citation>
    <scope>NUCLEOTIDE SEQUENCE [LARGE SCALE GENOMIC DNA]</scope>
    <source>
        <strain evidence="3">SHR3</strain>
    </source>
</reference>
<name>A0ABW1AU14_9RHOO</name>
<keyword evidence="3" id="KW-1185">Reference proteome</keyword>
<evidence type="ECO:0000313" key="3">
    <source>
        <dbReference type="Proteomes" id="UP001595974"/>
    </source>
</evidence>
<organism evidence="2 3">
    <name type="scientific">Thauera sinica</name>
    <dbReference type="NCBI Taxonomy" id="2665146"/>
    <lineage>
        <taxon>Bacteria</taxon>
        <taxon>Pseudomonadati</taxon>
        <taxon>Pseudomonadota</taxon>
        <taxon>Betaproteobacteria</taxon>
        <taxon>Rhodocyclales</taxon>
        <taxon>Zoogloeaceae</taxon>
        <taxon>Thauera</taxon>
    </lineage>
</organism>
<feature type="transmembrane region" description="Helical" evidence="1">
    <location>
        <begin position="12"/>
        <end position="33"/>
    </location>
</feature>
<evidence type="ECO:0000313" key="2">
    <source>
        <dbReference type="EMBL" id="MFC5770519.1"/>
    </source>
</evidence>
<dbReference type="Pfam" id="PF11026">
    <property type="entry name" value="DUF2721"/>
    <property type="match status" value="1"/>
</dbReference>
<evidence type="ECO:0000256" key="1">
    <source>
        <dbReference type="SAM" id="Phobius"/>
    </source>
</evidence>
<comment type="caution">
    <text evidence="2">The sequence shown here is derived from an EMBL/GenBank/DDBJ whole genome shotgun (WGS) entry which is preliminary data.</text>
</comment>
<keyword evidence="1" id="KW-0812">Transmembrane</keyword>
<keyword evidence="1" id="KW-0472">Membrane</keyword>
<dbReference type="RefSeq" id="WP_096447235.1">
    <property type="nucleotide sequence ID" value="NZ_JBHSOG010000051.1"/>
</dbReference>